<dbReference type="EMBL" id="ATHJ01000072">
    <property type="protein sequence ID" value="EPR41808.1"/>
    <property type="molecule type" value="Genomic_DNA"/>
</dbReference>
<gene>
    <name evidence="2" type="ORF">dsmv_0108</name>
</gene>
<evidence type="ECO:0000313" key="2">
    <source>
        <dbReference type="EMBL" id="EPR41808.1"/>
    </source>
</evidence>
<comment type="similarity">
    <text evidence="1">Belongs to the AdoMet synthetase 2 family.</text>
</comment>
<dbReference type="InterPro" id="IPR042544">
    <property type="entry name" value="AdoMet_synthase_3"/>
</dbReference>
<organism evidence="2 3">
    <name type="scientific">Desulfococcus multivorans DSM 2059</name>
    <dbReference type="NCBI Taxonomy" id="1121405"/>
    <lineage>
        <taxon>Bacteria</taxon>
        <taxon>Pseudomonadati</taxon>
        <taxon>Thermodesulfobacteriota</taxon>
        <taxon>Desulfobacteria</taxon>
        <taxon>Desulfobacterales</taxon>
        <taxon>Desulfococcaceae</taxon>
        <taxon>Desulfococcus</taxon>
    </lineage>
</organism>
<sequence length="411" mass="44600">MGRPMHGRPHPPTVVIEPSRCKPVGRRRVELVERKGIGHPDTICDAVQEAISVALCRAYQEEFGRILHHNIDKSLLVAGSSTPRPGGGRVTAPMRMVIGDRATTVCGNRRIDVDAVVRATVGEWFRKHLRFVDPTVHLVLQNELKPGSAQLGDIFDREVMGANDTSAAVGYAPLSETEALVLAAERFLNSADFKKRYPETGEDVKVMACRRDRHLTLTVATAFVDRFIPDNRTYFSRKAEIKSVLEAHLAERLKTIDTVTVDLNCLDDPARGDAGMYLTVLGTSAEGADGGQVGRGNKVNGLIPLNRPVGTEAAAGKNPTSHVGKIYTLFTHRLAGEIHARVPGVEEVYVWLCSQIGRPIDQPLIASVALSLAAGTTVKAVSTDIEALVRQELDDIHAFTQALAEGAFPVC</sequence>
<dbReference type="PANTHER" id="PTHR36697">
    <property type="entry name" value="S-ADENOSYLMETHIONINE SYNTHASE"/>
    <property type="match status" value="1"/>
</dbReference>
<dbReference type="PANTHER" id="PTHR36697:SF1">
    <property type="entry name" value="S-ADENOSYLMETHIONINE SYNTHASE"/>
    <property type="match status" value="1"/>
</dbReference>
<dbReference type="Gene3D" id="3.30.300.280">
    <property type="entry name" value="S-adenosylmethionine synthetase, C-terminal domain"/>
    <property type="match status" value="1"/>
</dbReference>
<evidence type="ECO:0000256" key="1">
    <source>
        <dbReference type="ARBA" id="ARBA00006892"/>
    </source>
</evidence>
<dbReference type="Pfam" id="PF01941">
    <property type="entry name" value="AdoMet_Synthase"/>
    <property type="match status" value="1"/>
</dbReference>
<dbReference type="STRING" id="897.B2D07_01610"/>
<protein>
    <submittedName>
        <fullName evidence="2">S-adenosylmethionine synthetase (MAT)</fullName>
    </submittedName>
</protein>
<dbReference type="AlphaFoldDB" id="S7VBI1"/>
<dbReference type="InterPro" id="IPR042543">
    <property type="entry name" value="AdoMet_synthase_2"/>
</dbReference>
<dbReference type="PATRIC" id="fig|1121405.3.peg.1425"/>
<reference evidence="2 3" key="1">
    <citation type="journal article" date="2013" name="Genome Announc.">
        <title>Draft genome sequences for three mercury-methylating, sulfate-reducing bacteria.</title>
        <authorList>
            <person name="Brown S.D."/>
            <person name="Hurt R.A.Jr."/>
            <person name="Gilmour C.C."/>
            <person name="Elias D.A."/>
        </authorList>
    </citation>
    <scope>NUCLEOTIDE SEQUENCE [LARGE SCALE GENOMIC DNA]</scope>
    <source>
        <strain evidence="2 3">DSM 2059</strain>
    </source>
</reference>
<dbReference type="Proteomes" id="UP000014977">
    <property type="component" value="Unassembled WGS sequence"/>
</dbReference>
<dbReference type="Gene3D" id="3.30.300.340">
    <property type="entry name" value="S-adenosylmethionine synthetase, N-terminal domain"/>
    <property type="match status" value="1"/>
</dbReference>
<dbReference type="InterPro" id="IPR027790">
    <property type="entry name" value="AdoMet_synthase_2_family"/>
</dbReference>
<dbReference type="Gene3D" id="3.30.300.10">
    <property type="match status" value="1"/>
</dbReference>
<evidence type="ECO:0000313" key="3">
    <source>
        <dbReference type="Proteomes" id="UP000014977"/>
    </source>
</evidence>
<accession>S7VBI1</accession>
<keyword evidence="3" id="KW-1185">Reference proteome</keyword>
<name>S7VBI1_DESML</name>
<proteinExistence type="inferred from homology"/>
<dbReference type="RefSeq" id="WP_020875843.1">
    <property type="nucleotide sequence ID" value="NZ_ATHJ01000072.1"/>
</dbReference>
<dbReference type="eggNOG" id="COG1812">
    <property type="taxonomic scope" value="Bacteria"/>
</dbReference>
<dbReference type="NCBIfam" id="NF003363">
    <property type="entry name" value="PRK04439.1-2"/>
    <property type="match status" value="1"/>
</dbReference>
<comment type="caution">
    <text evidence="2">The sequence shown here is derived from an EMBL/GenBank/DDBJ whole genome shotgun (WGS) entry which is preliminary data.</text>
</comment>